<evidence type="ECO:0000256" key="4">
    <source>
        <dbReference type="ARBA" id="ARBA00022692"/>
    </source>
</evidence>
<sequence>MAGTPSISEKYASLRRVALYRPALTGSIVAASLFVMLLEGVGLSFLFPILDAAQTGQGPPLQAGGVTGRFLSAYAAAGLPLTLDFLLLGLACVMVVRFTMSFTVKWLAAKLTQTYERDLKDRAYGLAMGASVAYYDDKGSDDIMNTILTQTRYASSVIGRIIQFFQQGILCLVYIGIALAIAPMLAVGAAVALGGITALIRYGIEPGYAIGDRVATANEQLQETTQAGTQGIRDVKLFGMCDGLLAEFRATLDRYTVTSVAVRRNQVAIGSLYRLSVSLLLFGLVYVALSFRALSIAELGVFLFVMLRLAPRLSSLNSTVYAIEGELPHLVRTHQFIDHLESQQEPTDGQPVPDRIEEIAFEDVSFAYEDEPVLTDFSMAVERGEFVGIVGESGGGKSTVVSLLTRLYAPDSGDVLANGTPISTYALADWRDAVAMVRQDPHIFNDSLRYNLTVGGDVSDETLYEVAEKAHIPEFLDDLPQGLDTVLGDDGVKLSGGQRQRVALARALLMDAEVLVLDEATSNLDSNLERQIHRTIETLDRDQTVIAIAHRLSTVSNADRIYTVEDGQVTEQGSHAELLDDDGTYAELYAMQGTAAAKSSSG</sequence>
<evidence type="ECO:0000313" key="11">
    <source>
        <dbReference type="EMBL" id="SDW56499.1"/>
    </source>
</evidence>
<dbReference type="GO" id="GO:0005524">
    <property type="term" value="F:ATP binding"/>
    <property type="evidence" value="ECO:0007669"/>
    <property type="project" value="UniProtKB-KW"/>
</dbReference>
<evidence type="ECO:0000256" key="9">
    <source>
        <dbReference type="SAM" id="Phobius"/>
    </source>
</evidence>
<dbReference type="InterPro" id="IPR036640">
    <property type="entry name" value="ABC1_TM_sf"/>
</dbReference>
<keyword evidence="8 9" id="KW-0472">Membrane</keyword>
<feature type="transmembrane region" description="Helical" evidence="9">
    <location>
        <begin position="70"/>
        <end position="96"/>
    </location>
</feature>
<organism evidence="11 12">
    <name type="scientific">Haloarcula vallismortis</name>
    <name type="common">Halobacterium vallismortis</name>
    <dbReference type="NCBI Taxonomy" id="28442"/>
    <lineage>
        <taxon>Archaea</taxon>
        <taxon>Methanobacteriati</taxon>
        <taxon>Methanobacteriota</taxon>
        <taxon>Stenosarchaea group</taxon>
        <taxon>Halobacteria</taxon>
        <taxon>Halobacteriales</taxon>
        <taxon>Haloarculaceae</taxon>
        <taxon>Haloarcula</taxon>
    </lineage>
</organism>
<feature type="transmembrane region" description="Helical" evidence="9">
    <location>
        <begin position="169"/>
        <end position="200"/>
    </location>
</feature>
<dbReference type="SUPFAM" id="SSF52540">
    <property type="entry name" value="P-loop containing nucleoside triphosphate hydrolases"/>
    <property type="match status" value="1"/>
</dbReference>
<dbReference type="Proteomes" id="UP000182573">
    <property type="component" value="Unassembled WGS sequence"/>
</dbReference>
<keyword evidence="3" id="KW-1003">Cell membrane</keyword>
<dbReference type="GO" id="GO:0140359">
    <property type="term" value="F:ABC-type transporter activity"/>
    <property type="evidence" value="ECO:0007669"/>
    <property type="project" value="InterPro"/>
</dbReference>
<keyword evidence="2" id="KW-0813">Transport</keyword>
<evidence type="ECO:0000259" key="10">
    <source>
        <dbReference type="SMART" id="SM00382"/>
    </source>
</evidence>
<gene>
    <name evidence="11" type="ORF">SAMN05443574_104264</name>
</gene>
<dbReference type="EMBL" id="FNOF01000004">
    <property type="protein sequence ID" value="SDW56499.1"/>
    <property type="molecule type" value="Genomic_DNA"/>
</dbReference>
<protein>
    <submittedName>
        <fullName evidence="11">ATP-binding cassette, subfamily B, MsbA</fullName>
    </submittedName>
</protein>
<feature type="transmembrane region" description="Helical" evidence="9">
    <location>
        <begin position="23"/>
        <end position="50"/>
    </location>
</feature>
<dbReference type="Gene3D" id="1.20.1560.10">
    <property type="entry name" value="ABC transporter type 1, transmembrane domain"/>
    <property type="match status" value="1"/>
</dbReference>
<feature type="transmembrane region" description="Helical" evidence="9">
    <location>
        <begin position="279"/>
        <end position="307"/>
    </location>
</feature>
<dbReference type="InterPro" id="IPR003593">
    <property type="entry name" value="AAA+_ATPase"/>
</dbReference>
<dbReference type="InterPro" id="IPR011527">
    <property type="entry name" value="ABC1_TM_dom"/>
</dbReference>
<proteinExistence type="predicted"/>
<evidence type="ECO:0000256" key="7">
    <source>
        <dbReference type="ARBA" id="ARBA00022989"/>
    </source>
</evidence>
<dbReference type="Pfam" id="PF00005">
    <property type="entry name" value="ABC_tran"/>
    <property type="match status" value="1"/>
</dbReference>
<evidence type="ECO:0000256" key="8">
    <source>
        <dbReference type="ARBA" id="ARBA00023136"/>
    </source>
</evidence>
<name>A0A1H2ULN4_HALVA</name>
<evidence type="ECO:0000313" key="12">
    <source>
        <dbReference type="Proteomes" id="UP000182573"/>
    </source>
</evidence>
<dbReference type="RefSeq" id="WP_004516898.1">
    <property type="nucleotide sequence ID" value="NZ_FNOF01000004.1"/>
</dbReference>
<dbReference type="SMART" id="SM00382">
    <property type="entry name" value="AAA"/>
    <property type="match status" value="1"/>
</dbReference>
<feature type="domain" description="AAA+ ATPase" evidence="10">
    <location>
        <begin position="383"/>
        <end position="574"/>
    </location>
</feature>
<dbReference type="InterPro" id="IPR039421">
    <property type="entry name" value="Type_1_exporter"/>
</dbReference>
<evidence type="ECO:0000256" key="2">
    <source>
        <dbReference type="ARBA" id="ARBA00022448"/>
    </source>
</evidence>
<keyword evidence="4 9" id="KW-0812">Transmembrane</keyword>
<dbReference type="GO" id="GO:0034040">
    <property type="term" value="F:ATPase-coupled lipid transmembrane transporter activity"/>
    <property type="evidence" value="ECO:0007669"/>
    <property type="project" value="TreeGrafter"/>
</dbReference>
<keyword evidence="7 9" id="KW-1133">Transmembrane helix</keyword>
<evidence type="ECO:0000256" key="1">
    <source>
        <dbReference type="ARBA" id="ARBA00004651"/>
    </source>
</evidence>
<evidence type="ECO:0000256" key="3">
    <source>
        <dbReference type="ARBA" id="ARBA00022475"/>
    </source>
</evidence>
<keyword evidence="6 11" id="KW-0067">ATP-binding</keyword>
<comment type="subcellular location">
    <subcellularLocation>
        <location evidence="1">Cell membrane</location>
        <topology evidence="1">Multi-pass membrane protein</topology>
    </subcellularLocation>
</comment>
<dbReference type="GO" id="GO:0016887">
    <property type="term" value="F:ATP hydrolysis activity"/>
    <property type="evidence" value="ECO:0007669"/>
    <property type="project" value="InterPro"/>
</dbReference>
<keyword evidence="5" id="KW-0547">Nucleotide-binding</keyword>
<evidence type="ECO:0000256" key="5">
    <source>
        <dbReference type="ARBA" id="ARBA00022741"/>
    </source>
</evidence>
<dbReference type="AlphaFoldDB" id="A0A1H2ULN4"/>
<dbReference type="InterPro" id="IPR017871">
    <property type="entry name" value="ABC_transporter-like_CS"/>
</dbReference>
<evidence type="ECO:0000256" key="6">
    <source>
        <dbReference type="ARBA" id="ARBA00022840"/>
    </source>
</evidence>
<dbReference type="PANTHER" id="PTHR24221">
    <property type="entry name" value="ATP-BINDING CASSETTE SUB-FAMILY B"/>
    <property type="match status" value="1"/>
</dbReference>
<dbReference type="STRING" id="28442.SAMN05443574_104264"/>
<dbReference type="InterPro" id="IPR027417">
    <property type="entry name" value="P-loop_NTPase"/>
</dbReference>
<dbReference type="GO" id="GO:0005886">
    <property type="term" value="C:plasma membrane"/>
    <property type="evidence" value="ECO:0007669"/>
    <property type="project" value="UniProtKB-SubCell"/>
</dbReference>
<dbReference type="FunFam" id="3.40.50.300:FF:000221">
    <property type="entry name" value="Multidrug ABC transporter ATP-binding protein"/>
    <property type="match status" value="1"/>
</dbReference>
<dbReference type="Gene3D" id="3.40.50.300">
    <property type="entry name" value="P-loop containing nucleotide triphosphate hydrolases"/>
    <property type="match status" value="1"/>
</dbReference>
<dbReference type="Pfam" id="PF00664">
    <property type="entry name" value="ABC_membrane"/>
    <property type="match status" value="1"/>
</dbReference>
<dbReference type="PANTHER" id="PTHR24221:SF646">
    <property type="entry name" value="HAEMOLYSIN SECRETION ATP-BINDING PROTEIN"/>
    <property type="match status" value="1"/>
</dbReference>
<dbReference type="InterPro" id="IPR003439">
    <property type="entry name" value="ABC_transporter-like_ATP-bd"/>
</dbReference>
<dbReference type="PROSITE" id="PS00211">
    <property type="entry name" value="ABC_TRANSPORTER_1"/>
    <property type="match status" value="1"/>
</dbReference>
<dbReference type="SUPFAM" id="SSF90123">
    <property type="entry name" value="ABC transporter transmembrane region"/>
    <property type="match status" value="1"/>
</dbReference>
<reference evidence="11 12" key="1">
    <citation type="submission" date="2016-10" db="EMBL/GenBank/DDBJ databases">
        <authorList>
            <person name="de Groot N.N."/>
        </authorList>
    </citation>
    <scope>NUCLEOTIDE SEQUENCE [LARGE SCALE GENOMIC DNA]</scope>
    <source>
        <strain evidence="11 12">DSM 3756</strain>
    </source>
</reference>
<accession>A0A1H2ULN4</accession>